<dbReference type="AlphaFoldDB" id="A0A3E1NV70"/>
<keyword evidence="2" id="KW-1185">Reference proteome</keyword>
<evidence type="ECO:0000313" key="2">
    <source>
        <dbReference type="Proteomes" id="UP000261174"/>
    </source>
</evidence>
<evidence type="ECO:0000313" key="1">
    <source>
        <dbReference type="EMBL" id="RFM31783.1"/>
    </source>
</evidence>
<gene>
    <name evidence="1" type="ORF">DXN04_26840</name>
</gene>
<sequence>MWRYLFGLLLLFSCRPGRNAYDKIQSYRRKGYQVVYNCESKKSGNLILNKDNVRRIKRDKILRRIQVDLKNKNTAFISGAEILAKIREDVKEPVEMVILDGEPYNMQEMSEWQVERSLRLRYKYITSLGQMPVLHPFILIVSGNYPVDWPEAKAISLQPTQGLLEN</sequence>
<proteinExistence type="predicted"/>
<accession>A0A3E1NV70</accession>
<dbReference type="EMBL" id="QTJV01000012">
    <property type="protein sequence ID" value="RFM31783.1"/>
    <property type="molecule type" value="Genomic_DNA"/>
</dbReference>
<name>A0A3E1NV70_9BACT</name>
<dbReference type="Proteomes" id="UP000261174">
    <property type="component" value="Unassembled WGS sequence"/>
</dbReference>
<dbReference type="RefSeq" id="WP_116856491.1">
    <property type="nucleotide sequence ID" value="NZ_QTJV01000012.1"/>
</dbReference>
<organism evidence="1 2">
    <name type="scientific">Chitinophaga silvisoli</name>
    <dbReference type="NCBI Taxonomy" id="2291814"/>
    <lineage>
        <taxon>Bacteria</taxon>
        <taxon>Pseudomonadati</taxon>
        <taxon>Bacteroidota</taxon>
        <taxon>Chitinophagia</taxon>
        <taxon>Chitinophagales</taxon>
        <taxon>Chitinophagaceae</taxon>
        <taxon>Chitinophaga</taxon>
    </lineage>
</organism>
<protein>
    <submittedName>
        <fullName evidence="1">Uncharacterized protein</fullName>
    </submittedName>
</protein>
<reference evidence="1 2" key="1">
    <citation type="submission" date="2018-08" db="EMBL/GenBank/DDBJ databases">
        <title>Chitinophaga sp. K20C18050901, a novel bacterium isolated from forest soil.</title>
        <authorList>
            <person name="Wang C."/>
        </authorList>
    </citation>
    <scope>NUCLEOTIDE SEQUENCE [LARGE SCALE GENOMIC DNA]</scope>
    <source>
        <strain evidence="1 2">K20C18050901</strain>
    </source>
</reference>
<comment type="caution">
    <text evidence="1">The sequence shown here is derived from an EMBL/GenBank/DDBJ whole genome shotgun (WGS) entry which is preliminary data.</text>
</comment>